<dbReference type="InterPro" id="IPR001623">
    <property type="entry name" value="DnaJ_domain"/>
</dbReference>
<dbReference type="PANTHER" id="PTHR44873">
    <property type="entry name" value="DNAJ HOMOLOG SUBFAMILY C MEMBER 30, MITOCHONDRIAL"/>
    <property type="match status" value="1"/>
</dbReference>
<organism evidence="2 3">
    <name type="scientific">Anaeromyxobacter oryzae</name>
    <dbReference type="NCBI Taxonomy" id="2918170"/>
    <lineage>
        <taxon>Bacteria</taxon>
        <taxon>Pseudomonadati</taxon>
        <taxon>Myxococcota</taxon>
        <taxon>Myxococcia</taxon>
        <taxon>Myxococcales</taxon>
        <taxon>Cystobacterineae</taxon>
        <taxon>Anaeromyxobacteraceae</taxon>
        <taxon>Anaeromyxobacter</taxon>
    </lineage>
</organism>
<dbReference type="CDD" id="cd06257">
    <property type="entry name" value="DnaJ"/>
    <property type="match status" value="1"/>
</dbReference>
<evidence type="ECO:0000313" key="2">
    <source>
        <dbReference type="EMBL" id="BDG01870.1"/>
    </source>
</evidence>
<sequence length="187" mass="21629">MDAQFLIEVEALAAALDQLDYYGVLKIPQSATPADIKAAYYRESRAFHPDRYAAVPSAEIRELVGRVYRRVNEAYTVLRDDRKRVRYLQDITGPDRARKLRFTEAEEAQVKEEQKKKIEEQFGQTPNGRKFYAAALTEIQAGRWEAAERSLKSALMYEPANPKFKEQLALVTVEVEKRRPKGDYRIK</sequence>
<dbReference type="InterPro" id="IPR036869">
    <property type="entry name" value="J_dom_sf"/>
</dbReference>
<keyword evidence="3" id="KW-1185">Reference proteome</keyword>
<dbReference type="RefSeq" id="WP_248358794.1">
    <property type="nucleotide sequence ID" value="NZ_AP025591.1"/>
</dbReference>
<gene>
    <name evidence="2" type="ORF">AMOR_08660</name>
</gene>
<dbReference type="InterPro" id="IPR053025">
    <property type="entry name" value="Mito_ATP_Synthase-Asso"/>
</dbReference>
<evidence type="ECO:0000259" key="1">
    <source>
        <dbReference type="PROSITE" id="PS50076"/>
    </source>
</evidence>
<reference evidence="3" key="1">
    <citation type="journal article" date="2022" name="Int. J. Syst. Evol. Microbiol.">
        <title>Anaeromyxobacter oryzae sp. nov., Anaeromyxobacter diazotrophicus sp. nov. and Anaeromyxobacter paludicola sp. nov., isolated from paddy soils.</title>
        <authorList>
            <person name="Itoh H."/>
            <person name="Xu Z."/>
            <person name="Mise K."/>
            <person name="Masuda Y."/>
            <person name="Ushijima N."/>
            <person name="Hayakawa C."/>
            <person name="Shiratori Y."/>
            <person name="Senoo K."/>
        </authorList>
    </citation>
    <scope>NUCLEOTIDE SEQUENCE [LARGE SCALE GENOMIC DNA]</scope>
    <source>
        <strain evidence="3">Red232</strain>
    </source>
</reference>
<name>A0ABM7WQX7_9BACT</name>
<dbReference type="PANTHER" id="PTHR44873:SF1">
    <property type="entry name" value="DNAJ HOMOLOG SUBFAMILY C MEMBER 30, MITOCHONDRIAL"/>
    <property type="match status" value="1"/>
</dbReference>
<dbReference type="EMBL" id="AP025591">
    <property type="protein sequence ID" value="BDG01870.1"/>
    <property type="molecule type" value="Genomic_DNA"/>
</dbReference>
<feature type="domain" description="J" evidence="1">
    <location>
        <begin position="20"/>
        <end position="93"/>
    </location>
</feature>
<protein>
    <recommendedName>
        <fullName evidence="1">J domain-containing protein</fullName>
    </recommendedName>
</protein>
<dbReference type="PRINTS" id="PR00625">
    <property type="entry name" value="JDOMAIN"/>
</dbReference>
<dbReference type="SMART" id="SM00271">
    <property type="entry name" value="DnaJ"/>
    <property type="match status" value="1"/>
</dbReference>
<accession>A0ABM7WQX7</accession>
<evidence type="ECO:0000313" key="3">
    <source>
        <dbReference type="Proteomes" id="UP001162891"/>
    </source>
</evidence>
<dbReference type="Proteomes" id="UP001162891">
    <property type="component" value="Chromosome"/>
</dbReference>
<dbReference type="Pfam" id="PF00226">
    <property type="entry name" value="DnaJ"/>
    <property type="match status" value="1"/>
</dbReference>
<dbReference type="Gene3D" id="1.10.287.110">
    <property type="entry name" value="DnaJ domain"/>
    <property type="match status" value="1"/>
</dbReference>
<dbReference type="PROSITE" id="PS50076">
    <property type="entry name" value="DNAJ_2"/>
    <property type="match status" value="1"/>
</dbReference>
<dbReference type="SUPFAM" id="SSF46565">
    <property type="entry name" value="Chaperone J-domain"/>
    <property type="match status" value="1"/>
</dbReference>
<proteinExistence type="predicted"/>